<organism evidence="4 5">
    <name type="scientific">Clarias magur</name>
    <name type="common">Asian catfish</name>
    <name type="synonym">Macropteronotus magur</name>
    <dbReference type="NCBI Taxonomy" id="1594786"/>
    <lineage>
        <taxon>Eukaryota</taxon>
        <taxon>Metazoa</taxon>
        <taxon>Chordata</taxon>
        <taxon>Craniata</taxon>
        <taxon>Vertebrata</taxon>
        <taxon>Euteleostomi</taxon>
        <taxon>Actinopterygii</taxon>
        <taxon>Neopterygii</taxon>
        <taxon>Teleostei</taxon>
        <taxon>Ostariophysi</taxon>
        <taxon>Siluriformes</taxon>
        <taxon>Clariidae</taxon>
        <taxon>Clarias</taxon>
    </lineage>
</organism>
<accession>A0A8J4UIC2</accession>
<dbReference type="GO" id="GO:0005524">
    <property type="term" value="F:ATP binding"/>
    <property type="evidence" value="ECO:0007669"/>
    <property type="project" value="InterPro"/>
</dbReference>
<dbReference type="PANTHER" id="PTHR12276:SF103">
    <property type="entry name" value="EPSIN-1"/>
    <property type="match status" value="1"/>
</dbReference>
<dbReference type="Pfam" id="PF07714">
    <property type="entry name" value="PK_Tyr_Ser-Thr"/>
    <property type="match status" value="1"/>
</dbReference>
<dbReference type="FunFam" id="1.25.40.90:FF:000006">
    <property type="entry name" value="Clathrin interactor 1"/>
    <property type="match status" value="1"/>
</dbReference>
<dbReference type="InterPro" id="IPR013809">
    <property type="entry name" value="ENTH"/>
</dbReference>
<feature type="compositionally biased region" description="Polar residues" evidence="1">
    <location>
        <begin position="575"/>
        <end position="596"/>
    </location>
</feature>
<dbReference type="OrthoDB" id="4033880at2759"/>
<feature type="region of interest" description="Disordered" evidence="1">
    <location>
        <begin position="455"/>
        <end position="701"/>
    </location>
</feature>
<feature type="non-terminal residue" evidence="4">
    <location>
        <position position="1"/>
    </location>
</feature>
<feature type="compositionally biased region" description="Polar residues" evidence="1">
    <location>
        <begin position="512"/>
        <end position="523"/>
    </location>
</feature>
<evidence type="ECO:0000259" key="3">
    <source>
        <dbReference type="PROSITE" id="PS50942"/>
    </source>
</evidence>
<proteinExistence type="predicted"/>
<feature type="compositionally biased region" description="Basic and acidic residues" evidence="1">
    <location>
        <begin position="455"/>
        <end position="476"/>
    </location>
</feature>
<reference evidence="4" key="1">
    <citation type="submission" date="2020-07" db="EMBL/GenBank/DDBJ databases">
        <title>Clarias magur genome sequencing, assembly and annotation.</title>
        <authorList>
            <person name="Kushwaha B."/>
            <person name="Kumar R."/>
            <person name="Das P."/>
            <person name="Joshi C.G."/>
            <person name="Kumar D."/>
            <person name="Nagpure N.S."/>
            <person name="Pandey M."/>
            <person name="Agarwal S."/>
            <person name="Srivastava S."/>
            <person name="Singh M."/>
            <person name="Sahoo L."/>
            <person name="Jayasankar P."/>
            <person name="Meher P.K."/>
            <person name="Koringa P.G."/>
            <person name="Iquebal M.A."/>
            <person name="Das S.P."/>
            <person name="Bit A."/>
            <person name="Patnaik S."/>
            <person name="Patel N."/>
            <person name="Shah T.M."/>
            <person name="Hinsu A."/>
            <person name="Jena J.K."/>
        </authorList>
    </citation>
    <scope>NUCLEOTIDE SEQUENCE</scope>
    <source>
        <strain evidence="4">CIFAMagur01</strain>
        <tissue evidence="4">Testis</tissue>
    </source>
</reference>
<feature type="non-terminal residue" evidence="4">
    <location>
        <position position="701"/>
    </location>
</feature>
<feature type="domain" description="ENTH" evidence="3">
    <location>
        <begin position="273"/>
        <end position="404"/>
    </location>
</feature>
<dbReference type="SUPFAM" id="SSF48464">
    <property type="entry name" value="ENTH/VHS domain"/>
    <property type="match status" value="1"/>
</dbReference>
<dbReference type="InterPro" id="IPR001245">
    <property type="entry name" value="Ser-Thr/Tyr_kinase_cat_dom"/>
</dbReference>
<dbReference type="SMART" id="SM00273">
    <property type="entry name" value="ENTH"/>
    <property type="match status" value="1"/>
</dbReference>
<dbReference type="InterPro" id="IPR000719">
    <property type="entry name" value="Prot_kinase_dom"/>
</dbReference>
<dbReference type="GO" id="GO:0030276">
    <property type="term" value="F:clathrin binding"/>
    <property type="evidence" value="ECO:0007669"/>
    <property type="project" value="TreeGrafter"/>
</dbReference>
<sequence>SADSRERQVFLSFANFLSELGPHPCLPKLLGVIQDGTPLIIIMEGLENRDLLGFLWRCRKDHSGMAGPCAITERVVFSMARQIASALEHLHSKNCIHGNVGARSVLVGQDLSVKLWGLGSACRRRMKSATSPEVKEIEMRKWQAPEVLANQPVSQSSDIWSFGILLYEMITLGEPPFPTVRASELLQYLQRGNSIKKPTNCSSLLFSIIKMCCQWKPQDRAPLKEVISTLQLAESHGNNTRILQAPEPLDIENIVGDTLGTMTQSMIRRTLKNLVQNFSEAEVKVREATSNDPWGPSSSQMADISDLTYNVVACNEIMGMLLKRMNDDKNWRHVYKSLTLLEYLLKTGSDRIPKQSQENIHIIKPLVEYRFTDKDGKDQGVNVREKAKIVMLLIEDEEKRKEEREFAMKTKNKLANSTSEASDKPKTEIAPYTGLPSLDNIPSVADLTASMAKKKEEKRLLEEKKKEEERRAKEGDTEPDLWEQAATMAPPSSSDPWGAPADAPAMNDPWGSPTNDSQDSNMLSGDPWGESADKAVDAAVPSNDPWGGSPNEMTSPPASNSPWGDSGDTTEDKGSATNDPWGTTNDSVANSQQTKTDPWGAPVDSAEESAPAASDPWETPSEPGLVKSDPWGRDNGASAVTPTDLFSEGPKTDKDPWGTLASSPLPSNDPWGAPATQTDESAQADPFGDGGKSDPWSTPAE</sequence>
<feature type="region of interest" description="Disordered" evidence="1">
    <location>
        <begin position="410"/>
        <end position="441"/>
    </location>
</feature>
<dbReference type="GO" id="GO:0006897">
    <property type="term" value="P:endocytosis"/>
    <property type="evidence" value="ECO:0007669"/>
    <property type="project" value="TreeGrafter"/>
</dbReference>
<evidence type="ECO:0000313" key="5">
    <source>
        <dbReference type="Proteomes" id="UP000727407"/>
    </source>
</evidence>
<comment type="caution">
    <text evidence="4">The sequence shown here is derived from an EMBL/GenBank/DDBJ whole genome shotgun (WGS) entry which is preliminary data.</text>
</comment>
<dbReference type="PROSITE" id="PS50011">
    <property type="entry name" value="PROTEIN_KINASE_DOM"/>
    <property type="match status" value="1"/>
</dbReference>
<dbReference type="PANTHER" id="PTHR12276">
    <property type="entry name" value="EPSIN/ENT-RELATED"/>
    <property type="match status" value="1"/>
</dbReference>
<name>A0A8J4UIC2_CLAMG</name>
<evidence type="ECO:0000313" key="4">
    <source>
        <dbReference type="EMBL" id="KAF5895852.1"/>
    </source>
</evidence>
<dbReference type="PRINTS" id="PR00109">
    <property type="entry name" value="TYRKINASE"/>
</dbReference>
<dbReference type="Gene3D" id="1.10.510.10">
    <property type="entry name" value="Transferase(Phosphotransferase) domain 1"/>
    <property type="match status" value="1"/>
</dbReference>
<dbReference type="Pfam" id="PF01417">
    <property type="entry name" value="ENTH"/>
    <property type="match status" value="1"/>
</dbReference>
<feature type="compositionally biased region" description="Low complexity" evidence="1">
    <location>
        <begin position="601"/>
        <end position="616"/>
    </location>
</feature>
<feature type="compositionally biased region" description="Polar residues" evidence="1">
    <location>
        <begin position="551"/>
        <end position="563"/>
    </location>
</feature>
<dbReference type="EMBL" id="QNUK01000302">
    <property type="protein sequence ID" value="KAF5895852.1"/>
    <property type="molecule type" value="Genomic_DNA"/>
</dbReference>
<dbReference type="Gene3D" id="1.25.40.90">
    <property type="match status" value="1"/>
</dbReference>
<protein>
    <submittedName>
        <fullName evidence="4">Epsin-1-like</fullName>
    </submittedName>
</protein>
<dbReference type="SUPFAM" id="SSF56112">
    <property type="entry name" value="Protein kinase-like (PK-like)"/>
    <property type="match status" value="1"/>
</dbReference>
<evidence type="ECO:0000259" key="2">
    <source>
        <dbReference type="PROSITE" id="PS50011"/>
    </source>
</evidence>
<dbReference type="GO" id="GO:0030125">
    <property type="term" value="C:clathrin vesicle coat"/>
    <property type="evidence" value="ECO:0007669"/>
    <property type="project" value="TreeGrafter"/>
</dbReference>
<dbReference type="GO" id="GO:0004672">
    <property type="term" value="F:protein kinase activity"/>
    <property type="evidence" value="ECO:0007669"/>
    <property type="project" value="InterPro"/>
</dbReference>
<feature type="domain" description="Protein kinase" evidence="2">
    <location>
        <begin position="1"/>
        <end position="232"/>
    </location>
</feature>
<dbReference type="PROSITE" id="PS50942">
    <property type="entry name" value="ENTH"/>
    <property type="match status" value="1"/>
</dbReference>
<dbReference type="GO" id="GO:0005886">
    <property type="term" value="C:plasma membrane"/>
    <property type="evidence" value="ECO:0007669"/>
    <property type="project" value="TreeGrafter"/>
</dbReference>
<dbReference type="AlphaFoldDB" id="A0A8J4UIC2"/>
<dbReference type="InterPro" id="IPR008942">
    <property type="entry name" value="ENTH_VHS"/>
</dbReference>
<dbReference type="InterPro" id="IPR011009">
    <property type="entry name" value="Kinase-like_dom_sf"/>
</dbReference>
<dbReference type="Proteomes" id="UP000727407">
    <property type="component" value="Unassembled WGS sequence"/>
</dbReference>
<gene>
    <name evidence="4" type="ORF">DAT39_014426</name>
</gene>
<dbReference type="GO" id="GO:0005543">
    <property type="term" value="F:phospholipid binding"/>
    <property type="evidence" value="ECO:0007669"/>
    <property type="project" value="TreeGrafter"/>
</dbReference>
<dbReference type="GO" id="GO:0005768">
    <property type="term" value="C:endosome"/>
    <property type="evidence" value="ECO:0007669"/>
    <property type="project" value="TreeGrafter"/>
</dbReference>
<evidence type="ECO:0000256" key="1">
    <source>
        <dbReference type="SAM" id="MobiDB-lite"/>
    </source>
</evidence>
<keyword evidence="5" id="KW-1185">Reference proteome</keyword>